<dbReference type="Gene3D" id="2.30.30.240">
    <property type="entry name" value="PRC-barrel domain"/>
    <property type="match status" value="1"/>
</dbReference>
<dbReference type="Proteomes" id="UP000028826">
    <property type="component" value="Unassembled WGS sequence"/>
</dbReference>
<dbReference type="AlphaFoldDB" id="A0A086YAT5"/>
<keyword evidence="3" id="KW-1185">Reference proteome</keyword>
<dbReference type="SUPFAM" id="SSF50346">
    <property type="entry name" value="PRC-barrel domain"/>
    <property type="match status" value="1"/>
</dbReference>
<protein>
    <submittedName>
        <fullName evidence="2">Photosystem reaction center subunit H</fullName>
    </submittedName>
</protein>
<dbReference type="PANTHER" id="PTHR36505">
    <property type="entry name" value="BLR1072 PROTEIN"/>
    <property type="match status" value="1"/>
</dbReference>
<gene>
    <name evidence="2" type="ORF">CN97_10275</name>
</gene>
<evidence type="ECO:0000313" key="3">
    <source>
        <dbReference type="Proteomes" id="UP000028826"/>
    </source>
</evidence>
<comment type="caution">
    <text evidence="2">The sequence shown here is derived from an EMBL/GenBank/DDBJ whole genome shotgun (WGS) entry which is preliminary data.</text>
</comment>
<dbReference type="PANTHER" id="PTHR36505:SF1">
    <property type="entry name" value="BLR1072 PROTEIN"/>
    <property type="match status" value="1"/>
</dbReference>
<reference evidence="2 3" key="1">
    <citation type="submission" date="2014-03" db="EMBL/GenBank/DDBJ databases">
        <title>Genome of Haematobacter massiliensis CCUG 47968.</title>
        <authorList>
            <person name="Wang D."/>
            <person name="Wang G."/>
        </authorList>
    </citation>
    <scope>NUCLEOTIDE SEQUENCE [LARGE SCALE GENOMIC DNA]</scope>
    <source>
        <strain evidence="2 3">CCUG 47968</strain>
    </source>
</reference>
<dbReference type="InterPro" id="IPR027275">
    <property type="entry name" value="PRC-brl_dom"/>
</dbReference>
<dbReference type="STRING" id="195105.CN97_10275"/>
<proteinExistence type="predicted"/>
<feature type="domain" description="PRC-barrel" evidence="1">
    <location>
        <begin position="13"/>
        <end position="75"/>
    </location>
</feature>
<evidence type="ECO:0000259" key="1">
    <source>
        <dbReference type="Pfam" id="PF05239"/>
    </source>
</evidence>
<evidence type="ECO:0000313" key="2">
    <source>
        <dbReference type="EMBL" id="KFI31385.1"/>
    </source>
</evidence>
<organism evidence="2 3">
    <name type="scientific">Haematobacter massiliensis</name>
    <dbReference type="NCBI Taxonomy" id="195105"/>
    <lineage>
        <taxon>Bacteria</taxon>
        <taxon>Pseudomonadati</taxon>
        <taxon>Pseudomonadota</taxon>
        <taxon>Alphaproteobacteria</taxon>
        <taxon>Rhodobacterales</taxon>
        <taxon>Paracoccaceae</taxon>
        <taxon>Haematobacter</taxon>
    </lineage>
</organism>
<sequence length="121" mass="13804">MEDMMQTELANPMISSADVNGTAVYNTEGDKLGTIDHLMLDKKSGKVAYAVMGSGGFLGIGEDYSPIPWNALKYDTTLEGYVTGITVEQYRTAPKWERDWDRDRDWETRVWSHYGLQPYWV</sequence>
<name>A0A086YAT5_9RHOB</name>
<dbReference type="EMBL" id="JGYG01000002">
    <property type="protein sequence ID" value="KFI31385.1"/>
    <property type="molecule type" value="Genomic_DNA"/>
</dbReference>
<accession>A0A086YAT5</accession>
<dbReference type="eggNOG" id="COG1873">
    <property type="taxonomic scope" value="Bacteria"/>
</dbReference>
<dbReference type="InterPro" id="IPR011033">
    <property type="entry name" value="PRC_barrel-like_sf"/>
</dbReference>
<dbReference type="Pfam" id="PF05239">
    <property type="entry name" value="PRC"/>
    <property type="match status" value="1"/>
</dbReference>